<dbReference type="AlphaFoldDB" id="A0A0C2FDI4"/>
<dbReference type="Proteomes" id="UP000054047">
    <property type="component" value="Unassembled WGS sequence"/>
</dbReference>
<gene>
    <name evidence="1" type="ORF">ANCDUO_25198</name>
</gene>
<accession>A0A0C2FDI4</accession>
<evidence type="ECO:0000313" key="1">
    <source>
        <dbReference type="EMBL" id="KIH44774.1"/>
    </source>
</evidence>
<name>A0A0C2FDI4_9BILA</name>
<reference evidence="1 2" key="1">
    <citation type="submission" date="2013-12" db="EMBL/GenBank/DDBJ databases">
        <title>Draft genome of the parsitic nematode Ancylostoma duodenale.</title>
        <authorList>
            <person name="Mitreva M."/>
        </authorList>
    </citation>
    <scope>NUCLEOTIDE SEQUENCE [LARGE SCALE GENOMIC DNA]</scope>
    <source>
        <strain evidence="1 2">Zhejiang</strain>
    </source>
</reference>
<evidence type="ECO:0000313" key="2">
    <source>
        <dbReference type="Proteomes" id="UP000054047"/>
    </source>
</evidence>
<sequence>MWKIAGFHAQYAQDIIMCYYAPAEVPKVDPRSNVESCNHVFAAESGEDTVVRTKLPCLLCFSFFRYRSPLLFSVVPPPQP</sequence>
<keyword evidence="2" id="KW-1185">Reference proteome</keyword>
<proteinExistence type="predicted"/>
<dbReference type="EMBL" id="KN775621">
    <property type="protein sequence ID" value="KIH44774.1"/>
    <property type="molecule type" value="Genomic_DNA"/>
</dbReference>
<protein>
    <submittedName>
        <fullName evidence="1">Uncharacterized protein</fullName>
    </submittedName>
</protein>
<organism evidence="1 2">
    <name type="scientific">Ancylostoma duodenale</name>
    <dbReference type="NCBI Taxonomy" id="51022"/>
    <lineage>
        <taxon>Eukaryota</taxon>
        <taxon>Metazoa</taxon>
        <taxon>Ecdysozoa</taxon>
        <taxon>Nematoda</taxon>
        <taxon>Chromadorea</taxon>
        <taxon>Rhabditida</taxon>
        <taxon>Rhabditina</taxon>
        <taxon>Rhabditomorpha</taxon>
        <taxon>Strongyloidea</taxon>
        <taxon>Ancylostomatidae</taxon>
        <taxon>Ancylostomatinae</taxon>
        <taxon>Ancylostoma</taxon>
    </lineage>
</organism>